<evidence type="ECO:0000313" key="1">
    <source>
        <dbReference type="EMBL" id="ATL69831.1"/>
    </source>
</evidence>
<dbReference type="EMBL" id="CP023778">
    <property type="protein sequence ID" value="ATL69831.1"/>
    <property type="molecule type" value="Genomic_DNA"/>
</dbReference>
<sequence>MVKVDILCLLTRYAPITMISTGLAGAADTARLVHLGSVASTELMILSLLALLAVVRHLAPGGWQRILPGPRCRACHRRYPIDGPTERGLTRGKRLHRAVQVTRWQWIVPLAIIVAITRAASPVQAAALTCLAWPVTGAAFAVDAAHRHAWCPLCDTGTSPVSARR</sequence>
<accession>A0A291RQD2</accession>
<dbReference type="Proteomes" id="UP000221961">
    <property type="component" value="Chromosome"/>
</dbReference>
<protein>
    <submittedName>
        <fullName evidence="1">Uncharacterized protein</fullName>
    </submittedName>
</protein>
<dbReference type="AlphaFoldDB" id="A0A291RQD2"/>
<proteinExistence type="predicted"/>
<reference evidence="1 2" key="1">
    <citation type="submission" date="2017-10" db="EMBL/GenBank/DDBJ databases">
        <title>Comparative genomics between pathogenic Norcardia.</title>
        <authorList>
            <person name="Zeng L."/>
        </authorList>
    </citation>
    <scope>NUCLEOTIDE SEQUENCE [LARGE SCALE GENOMIC DNA]</scope>
    <source>
        <strain evidence="1 2">NC_YFY_NT001</strain>
    </source>
</reference>
<gene>
    <name evidence="1" type="ORF">CRH09_30345</name>
</gene>
<evidence type="ECO:0000313" key="2">
    <source>
        <dbReference type="Proteomes" id="UP000221961"/>
    </source>
</evidence>
<organism evidence="1 2">
    <name type="scientific">Nocardia terpenica</name>
    <dbReference type="NCBI Taxonomy" id="455432"/>
    <lineage>
        <taxon>Bacteria</taxon>
        <taxon>Bacillati</taxon>
        <taxon>Actinomycetota</taxon>
        <taxon>Actinomycetes</taxon>
        <taxon>Mycobacteriales</taxon>
        <taxon>Nocardiaceae</taxon>
        <taxon>Nocardia</taxon>
    </lineage>
</organism>
<dbReference type="KEGG" id="ntp:CRH09_30345"/>
<name>A0A291RQD2_9NOCA</name>